<organism evidence="2 3">
    <name type="scientific">Candidatus Acetatifactor stercoripullorum</name>
    <dbReference type="NCBI Taxonomy" id="2838414"/>
    <lineage>
        <taxon>Bacteria</taxon>
        <taxon>Bacillati</taxon>
        <taxon>Bacillota</taxon>
        <taxon>Clostridia</taxon>
        <taxon>Lachnospirales</taxon>
        <taxon>Lachnospiraceae</taxon>
        <taxon>Acetatifactor</taxon>
    </lineage>
</organism>
<dbReference type="SUPFAM" id="SSF51695">
    <property type="entry name" value="PLC-like phosphodiesterases"/>
    <property type="match status" value="1"/>
</dbReference>
<dbReference type="AlphaFoldDB" id="A0A9D1R5Z6"/>
<name>A0A9D1R5Z6_9FIRM</name>
<accession>A0A9D1R5Z6</accession>
<evidence type="ECO:0000259" key="1">
    <source>
        <dbReference type="PROSITE" id="PS51704"/>
    </source>
</evidence>
<dbReference type="Pfam" id="PF03009">
    <property type="entry name" value="GDPD"/>
    <property type="match status" value="1"/>
</dbReference>
<dbReference type="PANTHER" id="PTHR46211">
    <property type="entry name" value="GLYCEROPHOSPHORYL DIESTER PHOSPHODIESTERASE"/>
    <property type="match status" value="1"/>
</dbReference>
<proteinExistence type="predicted"/>
<sequence length="273" mass="31644">MLGVIGVLLLAAALYFWMIMPRVNHRPDMTYFKEWMYAHRGLHDNGSEAPENSMKAFQKAVEAGFGIELDIQLSKDGVVVVFHDFTLKRACGRPGKVGDYTWKELQEFSLFGSGERIPRLEDVLKMVAGRVPLIVEFKIERTNLSLCPAADRLLRDYGGSYCMESFNPLAVWWYRRNHRDIVRGQLSDGFLREKEYRGLLGFLLQNLCLNWLGRPDFIAYNHKYPNILSRKLCRELYKSTAAAWTIKSREQLARAKKNFDLFIFDSFVPNVKM</sequence>
<comment type="caution">
    <text evidence="2">The sequence shown here is derived from an EMBL/GenBank/DDBJ whole genome shotgun (WGS) entry which is preliminary data.</text>
</comment>
<dbReference type="Proteomes" id="UP000824265">
    <property type="component" value="Unassembled WGS sequence"/>
</dbReference>
<protein>
    <submittedName>
        <fullName evidence="2">Glycerophosphodiester phosphodiesterase</fullName>
    </submittedName>
</protein>
<dbReference type="PANTHER" id="PTHR46211:SF1">
    <property type="entry name" value="GLYCEROPHOSPHODIESTER PHOSPHODIESTERASE, CYTOPLASMIC"/>
    <property type="match status" value="1"/>
</dbReference>
<dbReference type="EMBL" id="DXGH01000055">
    <property type="protein sequence ID" value="HIW81904.1"/>
    <property type="molecule type" value="Genomic_DNA"/>
</dbReference>
<dbReference type="InterPro" id="IPR017946">
    <property type="entry name" value="PLC-like_Pdiesterase_TIM-brl"/>
</dbReference>
<dbReference type="GO" id="GO:0006629">
    <property type="term" value="P:lipid metabolic process"/>
    <property type="evidence" value="ECO:0007669"/>
    <property type="project" value="InterPro"/>
</dbReference>
<gene>
    <name evidence="2" type="ORF">H9742_10395</name>
</gene>
<dbReference type="GO" id="GO:0008081">
    <property type="term" value="F:phosphoric diester hydrolase activity"/>
    <property type="evidence" value="ECO:0007669"/>
    <property type="project" value="InterPro"/>
</dbReference>
<feature type="domain" description="GP-PDE" evidence="1">
    <location>
        <begin position="34"/>
        <end position="273"/>
    </location>
</feature>
<dbReference type="InterPro" id="IPR030395">
    <property type="entry name" value="GP_PDE_dom"/>
</dbReference>
<evidence type="ECO:0000313" key="2">
    <source>
        <dbReference type="EMBL" id="HIW81904.1"/>
    </source>
</evidence>
<evidence type="ECO:0000313" key="3">
    <source>
        <dbReference type="Proteomes" id="UP000824265"/>
    </source>
</evidence>
<dbReference type="PROSITE" id="PS51704">
    <property type="entry name" value="GP_PDE"/>
    <property type="match status" value="1"/>
</dbReference>
<reference evidence="2" key="2">
    <citation type="submission" date="2021-04" db="EMBL/GenBank/DDBJ databases">
        <authorList>
            <person name="Gilroy R."/>
        </authorList>
    </citation>
    <scope>NUCLEOTIDE SEQUENCE</scope>
    <source>
        <strain evidence="2">CHK195-6426</strain>
    </source>
</reference>
<reference evidence="2" key="1">
    <citation type="journal article" date="2021" name="PeerJ">
        <title>Extensive microbial diversity within the chicken gut microbiome revealed by metagenomics and culture.</title>
        <authorList>
            <person name="Gilroy R."/>
            <person name="Ravi A."/>
            <person name="Getino M."/>
            <person name="Pursley I."/>
            <person name="Horton D.L."/>
            <person name="Alikhan N.F."/>
            <person name="Baker D."/>
            <person name="Gharbi K."/>
            <person name="Hall N."/>
            <person name="Watson M."/>
            <person name="Adriaenssens E.M."/>
            <person name="Foster-Nyarko E."/>
            <person name="Jarju S."/>
            <person name="Secka A."/>
            <person name="Antonio M."/>
            <person name="Oren A."/>
            <person name="Chaudhuri R.R."/>
            <person name="La Ragione R."/>
            <person name="Hildebrand F."/>
            <person name="Pallen M.J."/>
        </authorList>
    </citation>
    <scope>NUCLEOTIDE SEQUENCE</scope>
    <source>
        <strain evidence="2">CHK195-6426</strain>
    </source>
</reference>
<dbReference type="Gene3D" id="3.20.20.190">
    <property type="entry name" value="Phosphatidylinositol (PI) phosphodiesterase"/>
    <property type="match status" value="1"/>
</dbReference>